<dbReference type="EMBL" id="SWKR01000002">
    <property type="protein sequence ID" value="TKD51353.1"/>
    <property type="molecule type" value="Genomic_DNA"/>
</dbReference>
<name>A0A4U1L4Z7_9SPHN</name>
<evidence type="ECO:0000313" key="2">
    <source>
        <dbReference type="Proteomes" id="UP000309138"/>
    </source>
</evidence>
<dbReference type="OrthoDB" id="6287162at2"/>
<sequence>MAGLHIVRTDSRDDPALVAARAQFARHGFAAPSVLRWPGWTALHFGYAVGGVETLHVDGDDFVAVAGTLTFGNAIGKPALVALLAGWAGVPDWDRLGGQFTVLIRKTGRTTIFGDWFGAHQLFHDDDLGVLTTSFLAAVRALPRPRFDAQGVYEFAFNVVPIGNDTVIEGLKLLDPRTMLTLDRDGAHVVAIEKRLPDTADAMPPAERIALHRRLLMRVVDAHVGHFGDRIFCPLSGGIDSRLLLAALRAAGSRPHVYVYGDRDEDDVVFAEAIGQAMGFAVEWVDKDGAVSVTPDGFAERVATDFEQFDALPTFGNIFDNGGAAYGRDKRHAGGALAASGGCGEIWRDFFFLPDRPLSPRAVAHSFFARFDARDATGAFDPRAFLGAIEAKIADALGVANPAAKLSRQWIEQAYPRVRCRSLFGREISLESRLSPYMMPFLDHRLVAAAMRLPMPMKQAGRFEAQLLAAIDPELAAQPSAYGHSFTEPPSAAHVRSEALSRIRPAWLRRRSYAIQRRLGRATGDEHGGLLTPEWLGRVLDLDMPAMRRFFVIERIADRAVYRRIAALEYLAEQTGLA</sequence>
<reference evidence="1 2" key="1">
    <citation type="submission" date="2019-04" db="EMBL/GenBank/DDBJ databases">
        <authorList>
            <person name="Yang Y."/>
            <person name="Wei D."/>
        </authorList>
    </citation>
    <scope>NUCLEOTIDE SEQUENCE [LARGE SCALE GENOMIC DNA]</scope>
    <source>
        <strain evidence="1 2">L-1-4w-11</strain>
    </source>
</reference>
<dbReference type="RefSeq" id="WP_136943297.1">
    <property type="nucleotide sequence ID" value="NZ_SWKR01000002.1"/>
</dbReference>
<gene>
    <name evidence="1" type="ORF">FBR43_11770</name>
</gene>
<dbReference type="AlphaFoldDB" id="A0A4U1L4Z7"/>
<proteinExistence type="predicted"/>
<keyword evidence="2" id="KW-1185">Reference proteome</keyword>
<dbReference type="InterPro" id="IPR014729">
    <property type="entry name" value="Rossmann-like_a/b/a_fold"/>
</dbReference>
<protein>
    <recommendedName>
        <fullName evidence="3">Asparagine synthase (Glutamine-hydrolysing)</fullName>
    </recommendedName>
</protein>
<comment type="caution">
    <text evidence="1">The sequence shown here is derived from an EMBL/GenBank/DDBJ whole genome shotgun (WGS) entry which is preliminary data.</text>
</comment>
<dbReference type="Gene3D" id="3.40.50.620">
    <property type="entry name" value="HUPs"/>
    <property type="match status" value="1"/>
</dbReference>
<organism evidence="1 2">
    <name type="scientific">Sphingomonas baiyangensis</name>
    <dbReference type="NCBI Taxonomy" id="2572576"/>
    <lineage>
        <taxon>Bacteria</taxon>
        <taxon>Pseudomonadati</taxon>
        <taxon>Pseudomonadota</taxon>
        <taxon>Alphaproteobacteria</taxon>
        <taxon>Sphingomonadales</taxon>
        <taxon>Sphingomonadaceae</taxon>
        <taxon>Sphingomonas</taxon>
    </lineage>
</organism>
<evidence type="ECO:0000313" key="1">
    <source>
        <dbReference type="EMBL" id="TKD51353.1"/>
    </source>
</evidence>
<accession>A0A4U1L4Z7</accession>
<dbReference type="Proteomes" id="UP000309138">
    <property type="component" value="Unassembled WGS sequence"/>
</dbReference>
<evidence type="ECO:0008006" key="3">
    <source>
        <dbReference type="Google" id="ProtNLM"/>
    </source>
</evidence>
<dbReference type="SUPFAM" id="SSF52402">
    <property type="entry name" value="Adenine nucleotide alpha hydrolases-like"/>
    <property type="match status" value="1"/>
</dbReference>